<feature type="domain" description="Swt1-like HEPN" evidence="1">
    <location>
        <begin position="71"/>
        <end position="198"/>
    </location>
</feature>
<accession>A0ABW9VWG2</accession>
<dbReference type="EMBL" id="WWCT01000003">
    <property type="protein sequence ID" value="MYN25933.1"/>
    <property type="molecule type" value="Genomic_DNA"/>
</dbReference>
<dbReference type="InterPro" id="IPR041650">
    <property type="entry name" value="HEPN_Swt1"/>
</dbReference>
<evidence type="ECO:0000313" key="2">
    <source>
        <dbReference type="EMBL" id="MYN25933.1"/>
    </source>
</evidence>
<dbReference type="Proteomes" id="UP000642144">
    <property type="component" value="Unassembled WGS sequence"/>
</dbReference>
<proteinExistence type="predicted"/>
<dbReference type="RefSeq" id="WP_161054010.1">
    <property type="nucleotide sequence ID" value="NZ_WWCT01000003.1"/>
</dbReference>
<sequence length="199" mass="22663">MNKHILNRIKAFGMTNQLLSEDLGRIGRAHNIELGHTPVTPSAPEVDAVYYPQFDAAVRIEASSMSKHYEIFYALEKTIRALVAETIEATEKRDDWWSSSRVPTVIQVEVKSRIQKELDAGVTRRSLDELDYTTFGELSVIIVSNWDIFGSLFTSKKALEKIISSLNALRNPIAHCSPLAEDEVLRLQLTVRDWFRLME</sequence>
<dbReference type="Pfam" id="PF18731">
    <property type="entry name" value="HEPN_Swt1"/>
    <property type="match status" value="1"/>
</dbReference>
<organism evidence="2 3">
    <name type="scientific">Duganella levis</name>
    <dbReference type="NCBI Taxonomy" id="2692169"/>
    <lineage>
        <taxon>Bacteria</taxon>
        <taxon>Pseudomonadati</taxon>
        <taxon>Pseudomonadota</taxon>
        <taxon>Betaproteobacteria</taxon>
        <taxon>Burkholderiales</taxon>
        <taxon>Oxalobacteraceae</taxon>
        <taxon>Telluria group</taxon>
        <taxon>Duganella</taxon>
    </lineage>
</organism>
<protein>
    <recommendedName>
        <fullName evidence="1">Swt1-like HEPN domain-containing protein</fullName>
    </recommendedName>
</protein>
<reference evidence="2 3" key="1">
    <citation type="submission" date="2019-12" db="EMBL/GenBank/DDBJ databases">
        <title>Novel species isolated from a subtropical stream in China.</title>
        <authorList>
            <person name="Lu H."/>
        </authorList>
    </citation>
    <scope>NUCLEOTIDE SEQUENCE [LARGE SCALE GENOMIC DNA]</scope>
    <source>
        <strain evidence="2 3">CY42W</strain>
    </source>
</reference>
<comment type="caution">
    <text evidence="2">The sequence shown here is derived from an EMBL/GenBank/DDBJ whole genome shotgun (WGS) entry which is preliminary data.</text>
</comment>
<gene>
    <name evidence="2" type="ORF">GTP69_05895</name>
</gene>
<name>A0ABW9VWG2_9BURK</name>
<evidence type="ECO:0000313" key="3">
    <source>
        <dbReference type="Proteomes" id="UP000642144"/>
    </source>
</evidence>
<keyword evidence="3" id="KW-1185">Reference proteome</keyword>
<evidence type="ECO:0000259" key="1">
    <source>
        <dbReference type="Pfam" id="PF18731"/>
    </source>
</evidence>